<keyword evidence="1" id="KW-0732">Signal</keyword>
<protein>
    <recommendedName>
        <fullName evidence="4">Lipoprotein</fullName>
    </recommendedName>
</protein>
<reference evidence="2" key="1">
    <citation type="journal article" date="2015" name="Genome Announc.">
        <title>Draft Genome Sequence of Bacteroidales Strain TBC1, a Novel Isolate from a Methanogenic Wastewater Treatment System.</title>
        <authorList>
            <person name="Tourlousse D.M."/>
            <person name="Matsuura N."/>
            <person name="Sun L."/>
            <person name="Toyonaga M."/>
            <person name="Kuroda K."/>
            <person name="Ohashi A."/>
            <person name="Cruz R."/>
            <person name="Yamaguchi T."/>
            <person name="Sekiguchi Y."/>
        </authorList>
    </citation>
    <scope>NUCLEOTIDE SEQUENCE [LARGE SCALE GENOMIC DNA]</scope>
    <source>
        <strain evidence="2">TBC1</strain>
    </source>
</reference>
<dbReference type="Proteomes" id="UP000053091">
    <property type="component" value="Unassembled WGS sequence"/>
</dbReference>
<dbReference type="RefSeq" id="WP_062041117.1">
    <property type="nucleotide sequence ID" value="NZ_DF968182.1"/>
</dbReference>
<feature type="signal peptide" evidence="1">
    <location>
        <begin position="1"/>
        <end position="26"/>
    </location>
</feature>
<evidence type="ECO:0000313" key="3">
    <source>
        <dbReference type="Proteomes" id="UP000053091"/>
    </source>
</evidence>
<proteinExistence type="predicted"/>
<evidence type="ECO:0008006" key="4">
    <source>
        <dbReference type="Google" id="ProtNLM"/>
    </source>
</evidence>
<organism evidence="2">
    <name type="scientific">Lentimicrobium saccharophilum</name>
    <dbReference type="NCBI Taxonomy" id="1678841"/>
    <lineage>
        <taxon>Bacteria</taxon>
        <taxon>Pseudomonadati</taxon>
        <taxon>Bacteroidota</taxon>
        <taxon>Bacteroidia</taxon>
        <taxon>Bacteroidales</taxon>
        <taxon>Lentimicrobiaceae</taxon>
        <taxon>Lentimicrobium</taxon>
    </lineage>
</organism>
<sequence length="211" mass="24113">MQAFISSGNLRSGFLAAIMLTAALFAATSCSKDKDTNQDDTLGTTSWPSEWVLVTDRDADNYHYIYSNNAIILYKGSVPKSYSIKSLAEEKDCYFQFSPVAGASNNVFTIRSYQNQDHWWGIYKTNSPFGAEEWYLGIDEDDDFPVNDENRFILHFMPKQEDKLTIVIESYSKRGFYLEFLGHTFSGNGLSFVQYDKPEKATHFKMLKPFA</sequence>
<dbReference type="EMBL" id="DF968182">
    <property type="protein sequence ID" value="GAP43654.1"/>
    <property type="molecule type" value="Genomic_DNA"/>
</dbReference>
<feature type="chain" id="PRO_5006633461" description="Lipoprotein" evidence="1">
    <location>
        <begin position="27"/>
        <end position="211"/>
    </location>
</feature>
<accession>A0A0S7C2K9</accession>
<dbReference type="AlphaFoldDB" id="A0A0S7C2K9"/>
<keyword evidence="3" id="KW-1185">Reference proteome</keyword>
<dbReference type="STRING" id="1678841.TBC1_111810"/>
<name>A0A0S7C2K9_9BACT</name>
<evidence type="ECO:0000256" key="1">
    <source>
        <dbReference type="SAM" id="SignalP"/>
    </source>
</evidence>
<evidence type="ECO:0000313" key="2">
    <source>
        <dbReference type="EMBL" id="GAP43654.1"/>
    </source>
</evidence>
<gene>
    <name evidence="2" type="ORF">TBC1_111810</name>
</gene>